<evidence type="ECO:0000256" key="10">
    <source>
        <dbReference type="ARBA" id="ARBA00047785"/>
    </source>
</evidence>
<keyword evidence="2" id="KW-0444">Lipid biosynthesis</keyword>
<evidence type="ECO:0000256" key="3">
    <source>
        <dbReference type="ARBA" id="ARBA00022679"/>
    </source>
</evidence>
<comment type="catalytic activity">
    <reaction evidence="10">
        <text>a (3R)-hydroxyacyl-[ACP] + L-ornithine = a lyso-ornithine lipid + holo-[ACP] + H(+)</text>
        <dbReference type="Rhea" id="RHEA:20633"/>
        <dbReference type="Rhea" id="RHEA-COMP:9685"/>
        <dbReference type="Rhea" id="RHEA-COMP:9945"/>
        <dbReference type="ChEBI" id="CHEBI:15378"/>
        <dbReference type="ChEBI" id="CHEBI:46911"/>
        <dbReference type="ChEBI" id="CHEBI:64479"/>
        <dbReference type="ChEBI" id="CHEBI:78827"/>
        <dbReference type="ChEBI" id="CHEBI:138482"/>
        <dbReference type="EC" id="2.3.2.30"/>
    </reaction>
    <physiologicalReaction direction="left-to-right" evidence="10">
        <dbReference type="Rhea" id="RHEA:20634"/>
    </physiologicalReaction>
</comment>
<comment type="pathway">
    <text evidence="1">Lipid metabolism.</text>
</comment>
<dbReference type="SUPFAM" id="SSF55729">
    <property type="entry name" value="Acyl-CoA N-acyltransferases (Nat)"/>
    <property type="match status" value="1"/>
</dbReference>
<dbReference type="Gene3D" id="3.40.630.30">
    <property type="match status" value="1"/>
</dbReference>
<accession>A0A1N6M9M6</accession>
<evidence type="ECO:0000256" key="5">
    <source>
        <dbReference type="ARBA" id="ARBA00023315"/>
    </source>
</evidence>
<comment type="similarity">
    <text evidence="6">Belongs to the acetyltransferase family. OlsB subfamily.</text>
</comment>
<dbReference type="GO" id="GO:0006629">
    <property type="term" value="P:lipid metabolic process"/>
    <property type="evidence" value="ECO:0007669"/>
    <property type="project" value="UniProtKB-KW"/>
</dbReference>
<keyword evidence="3" id="KW-0808">Transferase</keyword>
<dbReference type="InterPro" id="IPR045746">
    <property type="entry name" value="ACT14924-like_Acyltransf_dom"/>
</dbReference>
<gene>
    <name evidence="12" type="ORF">VSP9026_03815</name>
</gene>
<comment type="function">
    <text evidence="9">Catalyzes the first step in the biosynthesis of ornithine lipids, which are phosphorus-free membrane lipids. Catalyzes the 3-hydroxyacyl-acyl carrier protein-dependent acylation of ornithine to form lyso-ornithine lipid (LOL).</text>
</comment>
<evidence type="ECO:0000256" key="9">
    <source>
        <dbReference type="ARBA" id="ARBA00045724"/>
    </source>
</evidence>
<dbReference type="SUPFAM" id="SSF69593">
    <property type="entry name" value="Glycerol-3-phosphate (1)-acyltransferase"/>
    <property type="match status" value="1"/>
</dbReference>
<dbReference type="OrthoDB" id="1113830at2"/>
<sequence length="604" mass="66860">MLASPFRLPRYTPFGLAEAAFERLTGLAKLDHLYQQRPQQLSSFEFMSYTLSALKVGYEVSSGAVSNIPEQGPVVIVANHPLGAIEGVILADLVGSVRSDVKVLANQLLKRLPEISDLFIGVDVFAGKDAARINSLAIREAHRHLADGGVLIVFPAGEVSTYRKDGDGKGEQALWDIEWSQSVAKFIQRNQATSVPIYINGKNSPLFYQAGRIHPLLRTALLGRELLNKSAARIAISIGDPIPYSEVSGFEKDKDLVSYLRLNTYLMSDNQVSDVSHDKADYANEAEVIAAIETDLLVQEISALPAESFLLEQGDYAVYCAPASAIPHLMQEIGRVREESFRDVGEGSGLACDVDKYDDYYHQLFVWHKSDKQLVGAYRMGKVDELIKRYGLNGLYSRSLFQYDQAFIDTLENSIEVGRSVVALPYQKSLNSLLMLWKGLATYVHKNPKYTHFFGPVSVSNDYSHTARQLIAATLSIHYYDQEKAALVQPSTPLRSRGNTFWQPNLLSALANVSLLSKVLAKMESGKGVPVLLRQYLKMNGKLVCFNVDPAFHNTLDGLIVVNLKNVPVNTLGKYMGKQEAESYLREKGCLDSPPVFPDGFGLI</sequence>
<keyword evidence="5" id="KW-0012">Acyltransferase</keyword>
<dbReference type="InterPro" id="IPR016181">
    <property type="entry name" value="Acyl_CoA_acyltransferase"/>
</dbReference>
<evidence type="ECO:0000313" key="13">
    <source>
        <dbReference type="Proteomes" id="UP000184774"/>
    </source>
</evidence>
<keyword evidence="4" id="KW-0443">Lipid metabolism</keyword>
<dbReference type="PANTHER" id="PTHR37323:SF1">
    <property type="entry name" value="L-ORNITHINE N(ALPHA)-ACYLTRANSFERASE"/>
    <property type="match status" value="1"/>
</dbReference>
<proteinExistence type="inferred from homology"/>
<evidence type="ECO:0000256" key="7">
    <source>
        <dbReference type="ARBA" id="ARBA00039058"/>
    </source>
</evidence>
<evidence type="ECO:0000256" key="2">
    <source>
        <dbReference type="ARBA" id="ARBA00022516"/>
    </source>
</evidence>
<evidence type="ECO:0000256" key="8">
    <source>
        <dbReference type="ARBA" id="ARBA00039866"/>
    </source>
</evidence>
<dbReference type="AlphaFoldDB" id="A0A1N6M9M6"/>
<name>A0A1N6M9M6_9VIBR</name>
<dbReference type="Proteomes" id="UP000184774">
    <property type="component" value="Unassembled WGS sequence"/>
</dbReference>
<dbReference type="RefSeq" id="WP_074374528.1">
    <property type="nucleotide sequence ID" value="NZ_AP024907.1"/>
</dbReference>
<dbReference type="InterPro" id="IPR002123">
    <property type="entry name" value="Plipid/glycerol_acylTrfase"/>
</dbReference>
<feature type="domain" description="Phospholipid/glycerol acyltransferase" evidence="11">
    <location>
        <begin position="74"/>
        <end position="202"/>
    </location>
</feature>
<dbReference type="CDD" id="cd07986">
    <property type="entry name" value="LPLAT_ACT14924-like"/>
    <property type="match status" value="1"/>
</dbReference>
<dbReference type="Pfam" id="PF13444">
    <property type="entry name" value="Acetyltransf_5"/>
    <property type="match status" value="1"/>
</dbReference>
<reference evidence="12 13" key="1">
    <citation type="submission" date="2016-12" db="EMBL/GenBank/DDBJ databases">
        <authorList>
            <person name="Song W.-J."/>
            <person name="Kurnit D.M."/>
        </authorList>
    </citation>
    <scope>NUCLEOTIDE SEQUENCE [LARGE SCALE GENOMIC DNA]</scope>
    <source>
        <strain evidence="12 13">CECT 9026</strain>
    </source>
</reference>
<dbReference type="SMART" id="SM00563">
    <property type="entry name" value="PlsC"/>
    <property type="match status" value="1"/>
</dbReference>
<evidence type="ECO:0000256" key="6">
    <source>
        <dbReference type="ARBA" id="ARBA00038095"/>
    </source>
</evidence>
<evidence type="ECO:0000259" key="11">
    <source>
        <dbReference type="SMART" id="SM00563"/>
    </source>
</evidence>
<dbReference type="GO" id="GO:0043810">
    <property type="term" value="F:ornithine-acyl [acyl carrier protein] N-acyltransferase activity"/>
    <property type="evidence" value="ECO:0007669"/>
    <property type="project" value="UniProtKB-EC"/>
</dbReference>
<dbReference type="InterPro" id="IPR052351">
    <property type="entry name" value="Ornithine_N-alpha-AT"/>
</dbReference>
<organism evidence="12 13">
    <name type="scientific">Vibrio spartinae</name>
    <dbReference type="NCBI Taxonomy" id="1918945"/>
    <lineage>
        <taxon>Bacteria</taxon>
        <taxon>Pseudomonadati</taxon>
        <taxon>Pseudomonadota</taxon>
        <taxon>Gammaproteobacteria</taxon>
        <taxon>Vibrionales</taxon>
        <taxon>Vibrionaceae</taxon>
        <taxon>Vibrio</taxon>
    </lineage>
</organism>
<protein>
    <recommendedName>
        <fullName evidence="8">L-ornithine N(alpha)-acyltransferase</fullName>
        <ecNumber evidence="7">2.3.2.30</ecNumber>
    </recommendedName>
</protein>
<dbReference type="Pfam" id="PF19576">
    <property type="entry name" value="Acyltransf_2"/>
    <property type="match status" value="1"/>
</dbReference>
<dbReference type="EC" id="2.3.2.30" evidence="7"/>
<dbReference type="EMBL" id="FSSB01000025">
    <property type="protein sequence ID" value="SIO96057.1"/>
    <property type="molecule type" value="Genomic_DNA"/>
</dbReference>
<evidence type="ECO:0000256" key="1">
    <source>
        <dbReference type="ARBA" id="ARBA00005189"/>
    </source>
</evidence>
<evidence type="ECO:0000313" key="12">
    <source>
        <dbReference type="EMBL" id="SIO96057.1"/>
    </source>
</evidence>
<dbReference type="PANTHER" id="PTHR37323">
    <property type="entry name" value="GCN5-RELATED N-ACETYLTRANSFERASE"/>
    <property type="match status" value="1"/>
</dbReference>
<evidence type="ECO:0000256" key="4">
    <source>
        <dbReference type="ARBA" id="ARBA00023098"/>
    </source>
</evidence>